<dbReference type="InterPro" id="IPR001478">
    <property type="entry name" value="PDZ"/>
</dbReference>
<comment type="caution">
    <text evidence="3">The sequence shown here is derived from an EMBL/GenBank/DDBJ whole genome shotgun (WGS) entry which is preliminary data.</text>
</comment>
<dbReference type="NCBIfam" id="TIGR02860">
    <property type="entry name" value="spore_IV_B"/>
    <property type="match status" value="1"/>
</dbReference>
<dbReference type="PROSITE" id="PS51494">
    <property type="entry name" value="SPOIVB"/>
    <property type="match status" value="1"/>
</dbReference>
<proteinExistence type="predicted"/>
<accession>A0A9D1KSM7</accession>
<keyword evidence="3" id="KW-0378">Hydrolase</keyword>
<dbReference type="SMART" id="SM00228">
    <property type="entry name" value="PDZ"/>
    <property type="match status" value="1"/>
</dbReference>
<dbReference type="AlphaFoldDB" id="A0A9D1KSM7"/>
<dbReference type="Pfam" id="PF05580">
    <property type="entry name" value="Peptidase_S55"/>
    <property type="match status" value="1"/>
</dbReference>
<dbReference type="InterPro" id="IPR009003">
    <property type="entry name" value="Peptidase_S1_PA"/>
</dbReference>
<evidence type="ECO:0000313" key="4">
    <source>
        <dbReference type="Proteomes" id="UP000824160"/>
    </source>
</evidence>
<dbReference type="EMBL" id="DVLW01000256">
    <property type="protein sequence ID" value="HIT95379.1"/>
    <property type="molecule type" value="Genomic_DNA"/>
</dbReference>
<dbReference type="InterPro" id="IPR008763">
    <property type="entry name" value="Peptidase_S55"/>
</dbReference>
<protein>
    <submittedName>
        <fullName evidence="3">SpoIVB peptidase</fullName>
        <ecNumber evidence="3">3.4.21.116</ecNumber>
    </submittedName>
</protein>
<reference evidence="3" key="1">
    <citation type="submission" date="2020-10" db="EMBL/GenBank/DDBJ databases">
        <authorList>
            <person name="Gilroy R."/>
        </authorList>
    </citation>
    <scope>NUCLEOTIDE SEQUENCE</scope>
    <source>
        <strain evidence="3">ChiBcec7-5410</strain>
    </source>
</reference>
<reference evidence="3" key="2">
    <citation type="journal article" date="2021" name="PeerJ">
        <title>Extensive microbial diversity within the chicken gut microbiome revealed by metagenomics and culture.</title>
        <authorList>
            <person name="Gilroy R."/>
            <person name="Ravi A."/>
            <person name="Getino M."/>
            <person name="Pursley I."/>
            <person name="Horton D.L."/>
            <person name="Alikhan N.F."/>
            <person name="Baker D."/>
            <person name="Gharbi K."/>
            <person name="Hall N."/>
            <person name="Watson M."/>
            <person name="Adriaenssens E.M."/>
            <person name="Foster-Nyarko E."/>
            <person name="Jarju S."/>
            <person name="Secka A."/>
            <person name="Antonio M."/>
            <person name="Oren A."/>
            <person name="Chaudhuri R.R."/>
            <person name="La Ragione R."/>
            <person name="Hildebrand F."/>
            <person name="Pallen M.J."/>
        </authorList>
    </citation>
    <scope>NUCLEOTIDE SEQUENCE</scope>
    <source>
        <strain evidence="3">ChiBcec7-5410</strain>
    </source>
</reference>
<dbReference type="EC" id="3.4.21.116" evidence="3"/>
<dbReference type="SUPFAM" id="SSF50494">
    <property type="entry name" value="Trypsin-like serine proteases"/>
    <property type="match status" value="1"/>
</dbReference>
<dbReference type="Pfam" id="PF13180">
    <property type="entry name" value="PDZ_2"/>
    <property type="match status" value="1"/>
</dbReference>
<feature type="domain" description="PDZ" evidence="1">
    <location>
        <begin position="136"/>
        <end position="228"/>
    </location>
</feature>
<dbReference type="SUPFAM" id="SSF50156">
    <property type="entry name" value="PDZ domain-like"/>
    <property type="match status" value="1"/>
</dbReference>
<name>A0A9D1KSM7_9FIRM</name>
<dbReference type="Gene3D" id="2.30.42.10">
    <property type="match status" value="1"/>
</dbReference>
<feature type="domain" description="Peptidase S55" evidence="2">
    <location>
        <begin position="229"/>
        <end position="482"/>
    </location>
</feature>
<evidence type="ECO:0000259" key="1">
    <source>
        <dbReference type="PROSITE" id="PS50106"/>
    </source>
</evidence>
<evidence type="ECO:0000259" key="2">
    <source>
        <dbReference type="PROSITE" id="PS51494"/>
    </source>
</evidence>
<gene>
    <name evidence="3" type="primary">spoIVB</name>
    <name evidence="3" type="ORF">IAC43_09350</name>
</gene>
<dbReference type="Proteomes" id="UP000824160">
    <property type="component" value="Unassembled WGS sequence"/>
</dbReference>
<dbReference type="InterPro" id="IPR014219">
    <property type="entry name" value="SpoIVB"/>
</dbReference>
<dbReference type="InterPro" id="IPR036034">
    <property type="entry name" value="PDZ_sf"/>
</dbReference>
<sequence length="482" mass="50783">MKTRSDGLRKRMAKASVKRRKHRQIFSNAFLKLLRRTCRLLATLAGIPAAGLITAAFYFSSVLPDTYYLEDPTTFALSQYRILEPVSQQENTVQTLVSSTDAESESEKMQGSITGKDTGQTIEYTLMLGGIIPVKTVTAVESEARYVIPSGSVFGLKMLTDGAVIASLSPVETSSGTVCPAELAGLQSGDIILSANGQKINSFDTLTSVISAAGESGQSVEIVYSREDIQKGTTLTPVQTTDGNWLAGMWVRDSSAGIGTITFYDPYSGCFAALGHGVCDADTGVLLPLQWGEVCGATVMGVTRGVTGTPGELQGAFLDGAFSLSTLLGNDGVISSGTVLQNLSCGLIVRADNSLALSGMGNNAQQAMIEVCPSQEVHTGEAKILSTIGGTQPQLFDVQIEKVSFSDEDTSRNMVVRITDPELIAATGGIVQGMSGSPIIQGGRLIGAVTHVFVSDPERGYGIFAETMLDALDDTVQEKKAG</sequence>
<evidence type="ECO:0000313" key="3">
    <source>
        <dbReference type="EMBL" id="HIT95379.1"/>
    </source>
</evidence>
<dbReference type="GO" id="GO:0016787">
    <property type="term" value="F:hydrolase activity"/>
    <property type="evidence" value="ECO:0007669"/>
    <property type="project" value="UniProtKB-KW"/>
</dbReference>
<dbReference type="PROSITE" id="PS50106">
    <property type="entry name" value="PDZ"/>
    <property type="match status" value="1"/>
</dbReference>
<organism evidence="3 4">
    <name type="scientific">Candidatus Faecivivens stercoripullorum</name>
    <dbReference type="NCBI Taxonomy" id="2840805"/>
    <lineage>
        <taxon>Bacteria</taxon>
        <taxon>Bacillati</taxon>
        <taxon>Bacillota</taxon>
        <taxon>Clostridia</taxon>
        <taxon>Eubacteriales</taxon>
        <taxon>Oscillospiraceae</taxon>
        <taxon>Oscillospiraceae incertae sedis</taxon>
        <taxon>Candidatus Faecivivens</taxon>
    </lineage>
</organism>